<dbReference type="InterPro" id="IPR027417">
    <property type="entry name" value="P-loop_NTPase"/>
</dbReference>
<dbReference type="SUPFAM" id="SSF52540">
    <property type="entry name" value="P-loop containing nucleoside triphosphate hydrolases"/>
    <property type="match status" value="1"/>
</dbReference>
<proteinExistence type="predicted"/>
<keyword evidence="2" id="KW-1185">Reference proteome</keyword>
<accession>A0ABT5EUS5</accession>
<evidence type="ECO:0000313" key="1">
    <source>
        <dbReference type="EMBL" id="MDC0745194.1"/>
    </source>
</evidence>
<name>A0ABT5EUS5_9BACT</name>
<evidence type="ECO:0000313" key="2">
    <source>
        <dbReference type="Proteomes" id="UP001221411"/>
    </source>
</evidence>
<evidence type="ECO:0008006" key="3">
    <source>
        <dbReference type="Google" id="ProtNLM"/>
    </source>
</evidence>
<dbReference type="RefSeq" id="WP_271922452.1">
    <property type="nucleotide sequence ID" value="NZ_JAQNDO010000001.1"/>
</dbReference>
<protein>
    <recommendedName>
        <fullName evidence="3">Orc1-like AAA ATPase domain-containing protein</fullName>
    </recommendedName>
</protein>
<gene>
    <name evidence="1" type="ORF">POL67_27925</name>
</gene>
<dbReference type="Proteomes" id="UP001221411">
    <property type="component" value="Unassembled WGS sequence"/>
</dbReference>
<reference evidence="1 2" key="1">
    <citation type="submission" date="2022-11" db="EMBL/GenBank/DDBJ databases">
        <title>Minimal conservation of predation-associated metabolite biosynthetic gene clusters underscores biosynthetic potential of Myxococcota including descriptions for ten novel species: Archangium lansinium sp. nov., Myxococcus landrumus sp. nov., Nannocystis bai.</title>
        <authorList>
            <person name="Ahearne A."/>
            <person name="Stevens C."/>
            <person name="Dowd S."/>
        </authorList>
    </citation>
    <scope>NUCLEOTIDE SEQUENCE [LARGE SCALE GENOMIC DNA]</scope>
    <source>
        <strain evidence="1 2">RJM3</strain>
    </source>
</reference>
<comment type="caution">
    <text evidence="1">The sequence shown here is derived from an EMBL/GenBank/DDBJ whole genome shotgun (WGS) entry which is preliminary data.</text>
</comment>
<dbReference type="EMBL" id="JAQNDO010000001">
    <property type="protein sequence ID" value="MDC0745194.1"/>
    <property type="molecule type" value="Genomic_DNA"/>
</dbReference>
<organism evidence="1 2">
    <name type="scientific">Polyangium mundeleinium</name>
    <dbReference type="NCBI Taxonomy" id="2995306"/>
    <lineage>
        <taxon>Bacteria</taxon>
        <taxon>Pseudomonadati</taxon>
        <taxon>Myxococcota</taxon>
        <taxon>Polyangia</taxon>
        <taxon>Polyangiales</taxon>
        <taxon>Polyangiaceae</taxon>
        <taxon>Polyangium</taxon>
    </lineage>
</organism>
<sequence>MSTLVAALPQALALAPAGTLSDVVHNCDQDDPLPSGDPRWQDLSAGRGDAAAETLVQDLLARQSEQILHAAFVSHRGAGKSTELRRIAGLVGDAYHALYLEATVEMDPVRIESEDLLLNIALAVEKEMRRIGKSLPADLLRRVEQWFAEAIRSTKWAQGYDANVAAGIEGKFEVPFLGSMFAQAKALMKHESEYRTEVKQVLKKFPGTLIQNVNDFLEAAQQALDGRALLLMIDNLDRYDPPVIDELLVIGADRIQSLRCNLILTPPISLLLQPRSAQLDASYACYDMFTVRLRTRDQRYDEFDGPGRDLLEQVLAKRIDLDVVMPDKEVRDRLIAASGGGIRELLDLVSWTARFARLGGTTITEPDVEKAIARRKQRLRDQINVNGWWEALGHIAETKEIGDDDKSLAVLFHRLAFKYNGEGWYDVHPLVDELMRERRR</sequence>